<name>G4TW12_SERID</name>
<accession>G4TW12</accession>
<reference evidence="1 2" key="1">
    <citation type="journal article" date="2011" name="PLoS Pathog.">
        <title>Endophytic Life Strategies Decoded by Genome and Transcriptome Analyses of the Mutualistic Root Symbiont Piriformospora indica.</title>
        <authorList>
            <person name="Zuccaro A."/>
            <person name="Lahrmann U."/>
            <person name="Guldener U."/>
            <person name="Langen G."/>
            <person name="Pfiffi S."/>
            <person name="Biedenkopf D."/>
            <person name="Wong P."/>
            <person name="Samans B."/>
            <person name="Grimm C."/>
            <person name="Basiewicz M."/>
            <person name="Murat C."/>
            <person name="Martin F."/>
            <person name="Kogel K.H."/>
        </authorList>
    </citation>
    <scope>NUCLEOTIDE SEQUENCE [LARGE SCALE GENOMIC DNA]</scope>
    <source>
        <strain evidence="1 2">DSM 11827</strain>
    </source>
</reference>
<evidence type="ECO:0000313" key="1">
    <source>
        <dbReference type="EMBL" id="CCA75505.1"/>
    </source>
</evidence>
<keyword evidence="2" id="KW-1185">Reference proteome</keyword>
<sequence length="96" mass="11029">MSMASLTLRAMPDAITWFLASGGTGLKCTRQENIVRAYVAELEEKRKTTVGFATIRAYGHCSNTDNEWHITADFFDWKGKRLLDAKGYEWHHIYDN</sequence>
<dbReference type="HOGENOM" id="CLU_2360509_0_0_1"/>
<organism evidence="1 2">
    <name type="scientific">Serendipita indica (strain DSM 11827)</name>
    <name type="common">Root endophyte fungus</name>
    <name type="synonym">Piriformospora indica</name>
    <dbReference type="NCBI Taxonomy" id="1109443"/>
    <lineage>
        <taxon>Eukaryota</taxon>
        <taxon>Fungi</taxon>
        <taxon>Dikarya</taxon>
        <taxon>Basidiomycota</taxon>
        <taxon>Agaricomycotina</taxon>
        <taxon>Agaricomycetes</taxon>
        <taxon>Sebacinales</taxon>
        <taxon>Serendipitaceae</taxon>
        <taxon>Serendipita</taxon>
    </lineage>
</organism>
<evidence type="ECO:0000313" key="2">
    <source>
        <dbReference type="Proteomes" id="UP000007148"/>
    </source>
</evidence>
<dbReference type="InParanoid" id="G4TW12"/>
<comment type="caution">
    <text evidence="1">The sequence shown here is derived from an EMBL/GenBank/DDBJ whole genome shotgun (WGS) entry which is preliminary data.</text>
</comment>
<proteinExistence type="predicted"/>
<dbReference type="EMBL" id="CAFZ01000462">
    <property type="protein sequence ID" value="CCA75505.1"/>
    <property type="molecule type" value="Genomic_DNA"/>
</dbReference>
<dbReference type="Proteomes" id="UP000007148">
    <property type="component" value="Unassembled WGS sequence"/>
</dbReference>
<dbReference type="AlphaFoldDB" id="G4TW12"/>
<protein>
    <submittedName>
        <fullName evidence="1">Uncharacterized protein</fullName>
    </submittedName>
</protein>
<gene>
    <name evidence="1" type="ORF">PIIN_09488</name>
</gene>